<feature type="region of interest" description="Interaction with target base in tRNA" evidence="9">
    <location>
        <begin position="94"/>
        <end position="96"/>
    </location>
</feature>
<feature type="binding site" evidence="9">
    <location>
        <position position="32"/>
    </location>
    <ligand>
        <name>ATP</name>
        <dbReference type="ChEBI" id="CHEBI:30616"/>
    </ligand>
</feature>
<feature type="active site" description="Nucleophile" evidence="9">
    <location>
        <position position="99"/>
    </location>
</feature>
<keyword evidence="2 9" id="KW-0808">Transferase</keyword>
<dbReference type="Gene3D" id="2.40.30.10">
    <property type="entry name" value="Translation factors"/>
    <property type="match status" value="1"/>
</dbReference>
<comment type="caution">
    <text evidence="9">Lacks conserved residue(s) required for the propagation of feature annotation.</text>
</comment>
<dbReference type="Gene3D" id="3.40.50.620">
    <property type="entry name" value="HUPs"/>
    <property type="match status" value="1"/>
</dbReference>
<protein>
    <recommendedName>
        <fullName evidence="9">tRNA-specific 2-thiouridylase MnmA</fullName>
        <ecNumber evidence="9">2.8.1.13</ecNumber>
    </recommendedName>
</protein>
<dbReference type="InterPro" id="IPR051305">
    <property type="entry name" value="tRNA_2-thiouridylase_MnmA"/>
</dbReference>
<dbReference type="SUPFAM" id="SSF52402">
    <property type="entry name" value="Adenine nucleotide alpha hydrolases-like"/>
    <property type="match status" value="1"/>
</dbReference>
<evidence type="ECO:0000256" key="3">
    <source>
        <dbReference type="ARBA" id="ARBA00022694"/>
    </source>
</evidence>
<keyword evidence="13" id="KW-1185">Reference proteome</keyword>
<dbReference type="AlphaFoldDB" id="A0A345ZCS5"/>
<dbReference type="Gene3D" id="2.30.30.280">
    <property type="entry name" value="Adenine nucleotide alpha hydrolases-like domains"/>
    <property type="match status" value="1"/>
</dbReference>
<dbReference type="GO" id="GO:0005524">
    <property type="term" value="F:ATP binding"/>
    <property type="evidence" value="ECO:0007669"/>
    <property type="project" value="UniProtKB-KW"/>
</dbReference>
<feature type="binding site" evidence="9">
    <location>
        <position position="122"/>
    </location>
    <ligand>
        <name>ATP</name>
        <dbReference type="ChEBI" id="CHEBI:30616"/>
    </ligand>
</feature>
<accession>A0A345ZCS5</accession>
<sequence>MKIAMLISGGVDSSVALALLKEQGHDVTAFYLKIWLEDELSYLGNCPWEDDLEFVRKVCEQFAVPLEVVSMQQAYWSKVVAYTIAEVQAGRTPNPDVLCNQHVKFGAFYDYISDEYDYVATGHYAQVEHGTEFSILKKAPDLVKDQTYFLCQLSQQQLRRVLFPIGHLEKHEVRQLAQTFNLPNKERKDSQGICFLGKFKFADFLRAHLGDKPGDFIEFESGKVVGSHQGFWYYTIGQRQGIGLSGGPWYVVAKDTTKNVVFISKQYQNAAESKSGVVVNSMNIISQEISLASQLHVKYRHGADIHPVTITRDGDAWVITLQQESKQGIATGQFAVLYDGSQCVGGGIIDKAF</sequence>
<evidence type="ECO:0000256" key="2">
    <source>
        <dbReference type="ARBA" id="ARBA00022679"/>
    </source>
</evidence>
<dbReference type="Pfam" id="PF20259">
    <property type="entry name" value="tRNA_Me_trans_M"/>
    <property type="match status" value="1"/>
</dbReference>
<dbReference type="RefSeq" id="WP_115586107.1">
    <property type="nucleotide sequence ID" value="NZ_CP025544.1"/>
</dbReference>
<dbReference type="GO" id="GO:0005737">
    <property type="term" value="C:cytoplasm"/>
    <property type="evidence" value="ECO:0007669"/>
    <property type="project" value="UniProtKB-SubCell"/>
</dbReference>
<proteinExistence type="inferred from homology"/>
<dbReference type="KEGG" id="cdes:C0J27_05165"/>
<reference evidence="12 13" key="1">
    <citation type="submission" date="2017-12" db="EMBL/GenBank/DDBJ databases">
        <title>Chromulinavorax destructans is a abundant pathogen of dominant heterotrophic picoflagllates.</title>
        <authorList>
            <person name="Deeg C.M."/>
            <person name="Zimmer M."/>
            <person name="Suttle C.A."/>
        </authorList>
    </citation>
    <scope>NUCLEOTIDE SEQUENCE [LARGE SCALE GENOMIC DNA]</scope>
    <source>
        <strain evidence="12 13">SeV1</strain>
    </source>
</reference>
<feature type="site" description="Interaction with tRNA" evidence="9">
    <location>
        <position position="123"/>
    </location>
</feature>
<evidence type="ECO:0000313" key="12">
    <source>
        <dbReference type="EMBL" id="AXK61092.1"/>
    </source>
</evidence>
<dbReference type="GO" id="GO:0006400">
    <property type="term" value="P:tRNA modification"/>
    <property type="evidence" value="ECO:0007669"/>
    <property type="project" value="UniProtKB-UniRule"/>
</dbReference>
<evidence type="ECO:0000256" key="5">
    <source>
        <dbReference type="ARBA" id="ARBA00022840"/>
    </source>
</evidence>
<dbReference type="NCBIfam" id="TIGR00420">
    <property type="entry name" value="trmU"/>
    <property type="match status" value="1"/>
</dbReference>
<feature type="active site" description="Cysteine persulfide intermediate" evidence="9">
    <location>
        <position position="194"/>
    </location>
</feature>
<feature type="domain" description="tRNA-specific 2-thiouridylase MnmA-like central" evidence="11">
    <location>
        <begin position="203"/>
        <end position="265"/>
    </location>
</feature>
<evidence type="ECO:0000259" key="10">
    <source>
        <dbReference type="Pfam" id="PF20258"/>
    </source>
</evidence>
<feature type="binding site" evidence="9">
    <location>
        <begin position="6"/>
        <end position="13"/>
    </location>
    <ligand>
        <name>ATP</name>
        <dbReference type="ChEBI" id="CHEBI:30616"/>
    </ligand>
</feature>
<keyword evidence="5 9" id="KW-0067">ATP-binding</keyword>
<keyword evidence="1 9" id="KW-0820">tRNA-binding</keyword>
<gene>
    <name evidence="9 12" type="primary">mnmA</name>
    <name evidence="12" type="ORF">C0J27_05165</name>
</gene>
<dbReference type="InterPro" id="IPR004506">
    <property type="entry name" value="MnmA-like"/>
</dbReference>
<keyword evidence="4 9" id="KW-0547">Nucleotide-binding</keyword>
<organism evidence="12 13">
    <name type="scientific">Candidatus Chromulinivorax destructor</name>
    <dbReference type="NCBI Taxonomy" id="2066483"/>
    <lineage>
        <taxon>Bacteria</taxon>
        <taxon>Candidatus Babelota</taxon>
        <taxon>Candidatus Babeliae</taxon>
        <taxon>Candidatus Babeliales</taxon>
        <taxon>Candidatus Chromulinivoraceae</taxon>
        <taxon>Candidatus Chromulinivorax</taxon>
    </lineage>
</organism>
<feature type="region of interest" description="Interaction with tRNA" evidence="9">
    <location>
        <begin position="144"/>
        <end position="146"/>
    </location>
</feature>
<dbReference type="HAMAP" id="MF_00144">
    <property type="entry name" value="tRNA_thiouridyl_MnmA"/>
    <property type="match status" value="1"/>
</dbReference>
<feature type="domain" description="tRNA-specific 2-thiouridylase MnmA-like C-terminal" evidence="10">
    <location>
        <begin position="277"/>
        <end position="349"/>
    </location>
</feature>
<evidence type="ECO:0000256" key="6">
    <source>
        <dbReference type="ARBA" id="ARBA00022884"/>
    </source>
</evidence>
<comment type="catalytic activity">
    <reaction evidence="8 9">
        <text>S-sulfanyl-L-cysteinyl-[protein] + uridine(34) in tRNA + AH2 + ATP = 2-thiouridine(34) in tRNA + L-cysteinyl-[protein] + A + AMP + diphosphate + H(+)</text>
        <dbReference type="Rhea" id="RHEA:47032"/>
        <dbReference type="Rhea" id="RHEA-COMP:10131"/>
        <dbReference type="Rhea" id="RHEA-COMP:11726"/>
        <dbReference type="Rhea" id="RHEA-COMP:11727"/>
        <dbReference type="Rhea" id="RHEA-COMP:11728"/>
        <dbReference type="ChEBI" id="CHEBI:13193"/>
        <dbReference type="ChEBI" id="CHEBI:15378"/>
        <dbReference type="ChEBI" id="CHEBI:17499"/>
        <dbReference type="ChEBI" id="CHEBI:29950"/>
        <dbReference type="ChEBI" id="CHEBI:30616"/>
        <dbReference type="ChEBI" id="CHEBI:33019"/>
        <dbReference type="ChEBI" id="CHEBI:61963"/>
        <dbReference type="ChEBI" id="CHEBI:65315"/>
        <dbReference type="ChEBI" id="CHEBI:87170"/>
        <dbReference type="ChEBI" id="CHEBI:456215"/>
        <dbReference type="EC" id="2.8.1.13"/>
    </reaction>
</comment>
<dbReference type="GO" id="GO:0103016">
    <property type="term" value="F:tRNA-uridine 2-sulfurtransferase activity"/>
    <property type="evidence" value="ECO:0007669"/>
    <property type="project" value="UniProtKB-EC"/>
</dbReference>
<keyword evidence="3 9" id="KW-0819">tRNA processing</keyword>
<comment type="function">
    <text evidence="9">Catalyzes the 2-thiolation of uridine at the wobble position (U34) of tRNA, leading to the formation of s(2)U34.</text>
</comment>
<evidence type="ECO:0000256" key="9">
    <source>
        <dbReference type="HAMAP-Rule" id="MF_00144"/>
    </source>
</evidence>
<dbReference type="InterPro" id="IPR046885">
    <property type="entry name" value="MnmA-like_C"/>
</dbReference>
<dbReference type="EMBL" id="CP025544">
    <property type="protein sequence ID" value="AXK61092.1"/>
    <property type="molecule type" value="Genomic_DNA"/>
</dbReference>
<dbReference type="Proteomes" id="UP000254834">
    <property type="component" value="Chromosome"/>
</dbReference>
<evidence type="ECO:0000256" key="7">
    <source>
        <dbReference type="ARBA" id="ARBA00023157"/>
    </source>
</evidence>
<keyword evidence="6 9" id="KW-0694">RNA-binding</keyword>
<dbReference type="GO" id="GO:0000049">
    <property type="term" value="F:tRNA binding"/>
    <property type="evidence" value="ECO:0007669"/>
    <property type="project" value="UniProtKB-KW"/>
</dbReference>
<comment type="similarity">
    <text evidence="9">Belongs to the MnmA/TRMU family.</text>
</comment>
<dbReference type="OrthoDB" id="9800696at2"/>
<dbReference type="InterPro" id="IPR046884">
    <property type="entry name" value="MnmA-like_central"/>
</dbReference>
<comment type="subcellular location">
    <subcellularLocation>
        <location evidence="9">Cytoplasm</location>
    </subcellularLocation>
</comment>
<dbReference type="NCBIfam" id="NF001138">
    <property type="entry name" value="PRK00143.1"/>
    <property type="match status" value="1"/>
</dbReference>
<name>A0A345ZCS5_9BACT</name>
<evidence type="ECO:0000256" key="8">
    <source>
        <dbReference type="ARBA" id="ARBA00051542"/>
    </source>
</evidence>
<dbReference type="Pfam" id="PF03054">
    <property type="entry name" value="tRNA_Me_trans"/>
    <property type="match status" value="1"/>
</dbReference>
<dbReference type="CDD" id="cd01998">
    <property type="entry name" value="MnmA_TRMU-like"/>
    <property type="match status" value="1"/>
</dbReference>
<dbReference type="PANTHER" id="PTHR43052">
    <property type="match status" value="1"/>
</dbReference>
<feature type="site" description="Interaction with tRNA" evidence="9">
    <location>
        <position position="333"/>
    </location>
</feature>
<evidence type="ECO:0000256" key="4">
    <source>
        <dbReference type="ARBA" id="ARBA00022741"/>
    </source>
</evidence>
<dbReference type="EC" id="2.8.1.13" evidence="9"/>
<keyword evidence="9" id="KW-0963">Cytoplasm</keyword>
<dbReference type="FunFam" id="2.30.30.280:FF:000001">
    <property type="entry name" value="tRNA-specific 2-thiouridylase MnmA"/>
    <property type="match status" value="1"/>
</dbReference>
<keyword evidence="7" id="KW-1015">Disulfide bond</keyword>
<dbReference type="Pfam" id="PF20258">
    <property type="entry name" value="tRNA_Me_trans_C"/>
    <property type="match status" value="1"/>
</dbReference>
<evidence type="ECO:0000259" key="11">
    <source>
        <dbReference type="Pfam" id="PF20259"/>
    </source>
</evidence>
<dbReference type="PANTHER" id="PTHR43052:SF1">
    <property type="entry name" value="TRNA-5-TAURINOMETHYLURIDINE 2-SULFURTRANSFERASE"/>
    <property type="match status" value="1"/>
</dbReference>
<dbReference type="InterPro" id="IPR014729">
    <property type="entry name" value="Rossmann-like_a/b/a_fold"/>
</dbReference>
<evidence type="ECO:0000313" key="13">
    <source>
        <dbReference type="Proteomes" id="UP000254834"/>
    </source>
</evidence>
<evidence type="ECO:0000256" key="1">
    <source>
        <dbReference type="ARBA" id="ARBA00022555"/>
    </source>
</evidence>
<dbReference type="InterPro" id="IPR023382">
    <property type="entry name" value="MnmA-like_central_sf"/>
</dbReference>